<dbReference type="Proteomes" id="UP001254848">
    <property type="component" value="Unassembled WGS sequence"/>
</dbReference>
<organism evidence="3 4">
    <name type="scientific">Anaeroselena agilis</name>
    <dbReference type="NCBI Taxonomy" id="3063788"/>
    <lineage>
        <taxon>Bacteria</taxon>
        <taxon>Bacillati</taxon>
        <taxon>Bacillota</taxon>
        <taxon>Negativicutes</taxon>
        <taxon>Acetonemataceae</taxon>
        <taxon>Anaeroselena</taxon>
    </lineage>
</organism>
<evidence type="ECO:0000256" key="1">
    <source>
        <dbReference type="SAM" id="Phobius"/>
    </source>
</evidence>
<proteinExistence type="predicted"/>
<protein>
    <submittedName>
        <fullName evidence="3">SHOCT domain-containing protein</fullName>
    </submittedName>
</protein>
<dbReference type="Pfam" id="PF09851">
    <property type="entry name" value="SHOCT"/>
    <property type="match status" value="1"/>
</dbReference>
<feature type="domain" description="SHOCT" evidence="2">
    <location>
        <begin position="35"/>
        <end position="62"/>
    </location>
</feature>
<dbReference type="EMBL" id="JAUOZS010000001">
    <property type="protein sequence ID" value="MDT8900145.1"/>
    <property type="molecule type" value="Genomic_DNA"/>
</dbReference>
<evidence type="ECO:0000313" key="3">
    <source>
        <dbReference type="EMBL" id="MDT8900145.1"/>
    </source>
</evidence>
<dbReference type="InterPro" id="IPR018649">
    <property type="entry name" value="SHOCT"/>
</dbReference>
<comment type="caution">
    <text evidence="3">The sequence shown here is derived from an EMBL/GenBank/DDBJ whole genome shotgun (WGS) entry which is preliminary data.</text>
</comment>
<feature type="transmembrane region" description="Helical" evidence="1">
    <location>
        <begin position="6"/>
        <end position="24"/>
    </location>
</feature>
<name>A0ABU3NUN6_9FIRM</name>
<keyword evidence="1" id="KW-1133">Transmembrane helix</keyword>
<keyword evidence="4" id="KW-1185">Reference proteome</keyword>
<keyword evidence="1" id="KW-0472">Membrane</keyword>
<gene>
    <name evidence="3" type="ORF">Q4T40_02700</name>
</gene>
<evidence type="ECO:0000313" key="4">
    <source>
        <dbReference type="Proteomes" id="UP001254848"/>
    </source>
</evidence>
<sequence>MMLMMVLFWGLVIWGGFILVRKLLQTSQDSKQEAAALDILRQRYAKGEISREEFEQMKKELLQ</sequence>
<dbReference type="RefSeq" id="WP_413778703.1">
    <property type="nucleotide sequence ID" value="NZ_JAUOZS010000001.1"/>
</dbReference>
<accession>A0ABU3NUN6</accession>
<evidence type="ECO:0000259" key="2">
    <source>
        <dbReference type="Pfam" id="PF09851"/>
    </source>
</evidence>
<keyword evidence="1" id="KW-0812">Transmembrane</keyword>
<reference evidence="3 4" key="1">
    <citation type="submission" date="2023-07" db="EMBL/GenBank/DDBJ databases">
        <title>The novel representative of Negativicutes class, Anaeroselena agilis gen. nov. sp. nov.</title>
        <authorList>
            <person name="Prokofeva M.I."/>
            <person name="Elcheninov A.G."/>
            <person name="Klyukina A."/>
            <person name="Kublanov I.V."/>
            <person name="Frolov E.N."/>
            <person name="Podosokorskaya O.A."/>
        </authorList>
    </citation>
    <scope>NUCLEOTIDE SEQUENCE [LARGE SCALE GENOMIC DNA]</scope>
    <source>
        <strain evidence="3 4">4137-cl</strain>
    </source>
</reference>